<organism evidence="2 3">
    <name type="scientific">Dreissena polymorpha</name>
    <name type="common">Zebra mussel</name>
    <name type="synonym">Mytilus polymorpha</name>
    <dbReference type="NCBI Taxonomy" id="45954"/>
    <lineage>
        <taxon>Eukaryota</taxon>
        <taxon>Metazoa</taxon>
        <taxon>Spiralia</taxon>
        <taxon>Lophotrochozoa</taxon>
        <taxon>Mollusca</taxon>
        <taxon>Bivalvia</taxon>
        <taxon>Autobranchia</taxon>
        <taxon>Heteroconchia</taxon>
        <taxon>Euheterodonta</taxon>
        <taxon>Imparidentia</taxon>
        <taxon>Neoheterodontei</taxon>
        <taxon>Myida</taxon>
        <taxon>Dreissenoidea</taxon>
        <taxon>Dreissenidae</taxon>
        <taxon>Dreissena</taxon>
    </lineage>
</organism>
<reference evidence="2" key="2">
    <citation type="submission" date="2020-11" db="EMBL/GenBank/DDBJ databases">
        <authorList>
            <person name="McCartney M.A."/>
            <person name="Auch B."/>
            <person name="Kono T."/>
            <person name="Mallez S."/>
            <person name="Becker A."/>
            <person name="Gohl D.M."/>
            <person name="Silverstein K.A.T."/>
            <person name="Koren S."/>
            <person name="Bechman K.B."/>
            <person name="Herman A."/>
            <person name="Abrahante J.E."/>
            <person name="Garbe J."/>
        </authorList>
    </citation>
    <scope>NUCLEOTIDE SEQUENCE</scope>
    <source>
        <strain evidence="2">Duluth1</strain>
        <tissue evidence="2">Whole animal</tissue>
    </source>
</reference>
<evidence type="ECO:0000313" key="3">
    <source>
        <dbReference type="Proteomes" id="UP000828390"/>
    </source>
</evidence>
<comment type="caution">
    <text evidence="2">The sequence shown here is derived from an EMBL/GenBank/DDBJ whole genome shotgun (WGS) entry which is preliminary data.</text>
</comment>
<reference evidence="2" key="1">
    <citation type="journal article" date="2019" name="bioRxiv">
        <title>The Genome of the Zebra Mussel, Dreissena polymorpha: A Resource for Invasive Species Research.</title>
        <authorList>
            <person name="McCartney M.A."/>
            <person name="Auch B."/>
            <person name="Kono T."/>
            <person name="Mallez S."/>
            <person name="Zhang Y."/>
            <person name="Obille A."/>
            <person name="Becker A."/>
            <person name="Abrahante J.E."/>
            <person name="Garbe J."/>
            <person name="Badalamenti J.P."/>
            <person name="Herman A."/>
            <person name="Mangelson H."/>
            <person name="Liachko I."/>
            <person name="Sullivan S."/>
            <person name="Sone E.D."/>
            <person name="Koren S."/>
            <person name="Silverstein K.A.T."/>
            <person name="Beckman K.B."/>
            <person name="Gohl D.M."/>
        </authorList>
    </citation>
    <scope>NUCLEOTIDE SEQUENCE</scope>
    <source>
        <strain evidence="2">Duluth1</strain>
        <tissue evidence="2">Whole animal</tissue>
    </source>
</reference>
<feature type="coiled-coil region" evidence="1">
    <location>
        <begin position="37"/>
        <end position="89"/>
    </location>
</feature>
<name>A0A9D4FRI0_DREPO</name>
<evidence type="ECO:0000313" key="2">
    <source>
        <dbReference type="EMBL" id="KAH3803663.1"/>
    </source>
</evidence>
<evidence type="ECO:0000256" key="1">
    <source>
        <dbReference type="SAM" id="Coils"/>
    </source>
</evidence>
<keyword evidence="3" id="KW-1185">Reference proteome</keyword>
<dbReference type="AlphaFoldDB" id="A0A9D4FRI0"/>
<gene>
    <name evidence="2" type="ORF">DPMN_131929</name>
</gene>
<sequence length="94" mass="11364">MQRMIKIFFMVVINDFRELLPIAKSLEDMRKICVKNEETFVKELDLLQQSLEDMRNQCVKNEDTFVKEIDLLQQEIARREKEIKQLNLSLQYVK</sequence>
<accession>A0A9D4FRI0</accession>
<keyword evidence="1" id="KW-0175">Coiled coil</keyword>
<dbReference type="Proteomes" id="UP000828390">
    <property type="component" value="Unassembled WGS sequence"/>
</dbReference>
<proteinExistence type="predicted"/>
<dbReference type="EMBL" id="JAIWYP010000006">
    <property type="protein sequence ID" value="KAH3803663.1"/>
    <property type="molecule type" value="Genomic_DNA"/>
</dbReference>
<protein>
    <submittedName>
        <fullName evidence="2">Uncharacterized protein</fullName>
    </submittedName>
</protein>